<evidence type="ECO:0000256" key="12">
    <source>
        <dbReference type="ARBA" id="ARBA00034430"/>
    </source>
</evidence>
<sequence length="108" mass="12579">MSMEKDKQDRFFERFQTSLREHLLTFNDGVIAIIITIMVLSIPSPRSDGDFWYDAHRIFITFKRVTKQVVIADFFLLTLSFIPVMTKWIIIDPSQMALAVYGGVYLLV</sequence>
<evidence type="ECO:0000256" key="10">
    <source>
        <dbReference type="ARBA" id="ARBA00023136"/>
    </source>
</evidence>
<evidence type="ECO:0000256" key="9">
    <source>
        <dbReference type="ARBA" id="ARBA00023065"/>
    </source>
</evidence>
<dbReference type="GO" id="GO:0005267">
    <property type="term" value="F:potassium channel activity"/>
    <property type="evidence" value="ECO:0007669"/>
    <property type="project" value="UniProtKB-KW"/>
</dbReference>
<keyword evidence="6" id="KW-0631">Potassium channel</keyword>
<evidence type="ECO:0000256" key="4">
    <source>
        <dbReference type="ARBA" id="ARBA00022538"/>
    </source>
</evidence>
<keyword evidence="7" id="KW-0630">Potassium</keyword>
<dbReference type="GO" id="GO:0016020">
    <property type="term" value="C:membrane"/>
    <property type="evidence" value="ECO:0007669"/>
    <property type="project" value="UniProtKB-SubCell"/>
</dbReference>
<evidence type="ECO:0000313" key="16">
    <source>
        <dbReference type="Proteomes" id="UP001332503"/>
    </source>
</evidence>
<dbReference type="AlphaFoldDB" id="A0ABD0C630"/>
<evidence type="ECO:0000256" key="8">
    <source>
        <dbReference type="ARBA" id="ARBA00022989"/>
    </source>
</evidence>
<keyword evidence="5 13" id="KW-0812">Transmembrane</keyword>
<comment type="subcellular location">
    <subcellularLocation>
        <location evidence="1">Membrane</location>
        <topology evidence="1">Multi-pass membrane protein</topology>
    </subcellularLocation>
</comment>
<keyword evidence="3" id="KW-0813">Transport</keyword>
<evidence type="ECO:0000256" key="7">
    <source>
        <dbReference type="ARBA" id="ARBA00022958"/>
    </source>
</evidence>
<dbReference type="EMBL" id="BTFR01000032">
    <property type="protein sequence ID" value="GMM16705.1"/>
    <property type="molecule type" value="Genomic_DNA"/>
</dbReference>
<feature type="transmembrane region" description="Helical" evidence="13">
    <location>
        <begin position="21"/>
        <end position="42"/>
    </location>
</feature>
<keyword evidence="9" id="KW-0406">Ion transport</keyword>
<comment type="caution">
    <text evidence="14">The sequence shown here is derived from an EMBL/GenBank/DDBJ whole genome shotgun (WGS) entry which is preliminary data.</text>
</comment>
<keyword evidence="4" id="KW-0633">Potassium transport</keyword>
<evidence type="ECO:0000313" key="14">
    <source>
        <dbReference type="EMBL" id="GMM14750.1"/>
    </source>
</evidence>
<keyword evidence="8 13" id="KW-1133">Transmembrane helix</keyword>
<keyword evidence="10 13" id="KW-0472">Membrane</keyword>
<accession>A0ABD0C630</accession>
<dbReference type="InterPro" id="IPR010617">
    <property type="entry name" value="TMEM175-like"/>
</dbReference>
<comment type="similarity">
    <text evidence="2">Belongs to the TMEM175 family.</text>
</comment>
<dbReference type="Proteomes" id="UP001332503">
    <property type="component" value="Unassembled WGS sequence"/>
</dbReference>
<keyword evidence="11" id="KW-0407">Ion channel</keyword>
<evidence type="ECO:0000256" key="11">
    <source>
        <dbReference type="ARBA" id="ARBA00023303"/>
    </source>
</evidence>
<comment type="catalytic activity">
    <reaction evidence="12">
        <text>K(+)(in) = K(+)(out)</text>
        <dbReference type="Rhea" id="RHEA:29463"/>
        <dbReference type="ChEBI" id="CHEBI:29103"/>
    </reaction>
</comment>
<evidence type="ECO:0000313" key="15">
    <source>
        <dbReference type="EMBL" id="GMM16705.1"/>
    </source>
</evidence>
<evidence type="ECO:0000256" key="5">
    <source>
        <dbReference type="ARBA" id="ARBA00022692"/>
    </source>
</evidence>
<dbReference type="Proteomes" id="UP001346800">
    <property type="component" value="Unassembled WGS sequence"/>
</dbReference>
<evidence type="ECO:0000256" key="13">
    <source>
        <dbReference type="SAM" id="Phobius"/>
    </source>
</evidence>
<proteinExistence type="inferred from homology"/>
<evidence type="ECO:0008006" key="18">
    <source>
        <dbReference type="Google" id="ProtNLM"/>
    </source>
</evidence>
<dbReference type="EMBL" id="BTFQ01000075">
    <property type="protein sequence ID" value="GMM14750.1"/>
    <property type="molecule type" value="Genomic_DNA"/>
</dbReference>
<gene>
    <name evidence="15" type="ORF">LABF125_18390</name>
    <name evidence="14" type="ORF">LABF186_18690</name>
</gene>
<reference evidence="16 17" key="2">
    <citation type="journal article" date="2024" name="Int. J. Syst. Evol. Microbiol.">
        <title>Proposal of Lactobacillus amylovorus subsp. animalis subsp. nov. and an emended description of Lactobacillus amylovorus.</title>
        <authorList>
            <person name="Yamane K."/>
            <person name="Tanizawa Y."/>
            <person name="Kobayashi H."/>
            <person name="Kamizono T."/>
            <person name="Kojima Y."/>
            <person name="Takagi H."/>
            <person name="Tohno M."/>
        </authorList>
    </citation>
    <scope>NUCLEOTIDE SEQUENCE [LARGE SCALE GENOMIC DNA]</scope>
    <source>
        <strain evidence="15 16">BF125</strain>
        <strain evidence="14 17">BF186</strain>
    </source>
</reference>
<reference evidence="14" key="1">
    <citation type="submission" date="2023-06" db="EMBL/GenBank/DDBJ databases">
        <authorList>
            <person name="Tohno M."/>
            <person name="Tanizawa Y."/>
        </authorList>
    </citation>
    <scope>NUCLEOTIDE SEQUENCE</scope>
    <source>
        <strain evidence="15">BF125</strain>
        <strain evidence="14">BF186</strain>
    </source>
</reference>
<name>A0ABD0C630_LACAM</name>
<dbReference type="Pfam" id="PF06736">
    <property type="entry name" value="TMEM175"/>
    <property type="match status" value="1"/>
</dbReference>
<protein>
    <recommendedName>
        <fullName evidence="18">Ion transporter</fullName>
    </recommendedName>
</protein>
<evidence type="ECO:0000256" key="1">
    <source>
        <dbReference type="ARBA" id="ARBA00004141"/>
    </source>
</evidence>
<keyword evidence="16" id="KW-1185">Reference proteome</keyword>
<evidence type="ECO:0000256" key="6">
    <source>
        <dbReference type="ARBA" id="ARBA00022826"/>
    </source>
</evidence>
<evidence type="ECO:0000313" key="17">
    <source>
        <dbReference type="Proteomes" id="UP001346800"/>
    </source>
</evidence>
<evidence type="ECO:0000256" key="2">
    <source>
        <dbReference type="ARBA" id="ARBA00006920"/>
    </source>
</evidence>
<organism evidence="14 17">
    <name type="scientific">Lactobacillus amylovorus subsp. animalium</name>
    <dbReference type="NCBI Taxonomy" id="3378536"/>
    <lineage>
        <taxon>Bacteria</taxon>
        <taxon>Bacillati</taxon>
        <taxon>Bacillota</taxon>
        <taxon>Bacilli</taxon>
        <taxon>Lactobacillales</taxon>
        <taxon>Lactobacillaceae</taxon>
        <taxon>Lactobacillus</taxon>
    </lineage>
</organism>
<evidence type="ECO:0000256" key="3">
    <source>
        <dbReference type="ARBA" id="ARBA00022448"/>
    </source>
</evidence>
<feature type="transmembrane region" description="Helical" evidence="13">
    <location>
        <begin position="69"/>
        <end position="90"/>
    </location>
</feature>